<keyword evidence="1" id="KW-0472">Membrane</keyword>
<organism evidence="2 3">
    <name type="scientific">Azorhizophilus paspali</name>
    <name type="common">Azotobacter paspali</name>
    <dbReference type="NCBI Taxonomy" id="69963"/>
    <lineage>
        <taxon>Bacteria</taxon>
        <taxon>Pseudomonadati</taxon>
        <taxon>Pseudomonadota</taxon>
        <taxon>Gammaproteobacteria</taxon>
        <taxon>Pseudomonadales</taxon>
        <taxon>Pseudomonadaceae</taxon>
        <taxon>Azorhizophilus</taxon>
    </lineage>
</organism>
<name>A0ABV6SFZ2_AZOPA</name>
<protein>
    <recommendedName>
        <fullName evidence="4">Photosynthesis system II assembly factor Ycf48/Hcf136-like domain-containing protein</fullName>
    </recommendedName>
</protein>
<sequence>MAINLKSALGGNAVPIGGSVYLADRAVAEGGSPLVEIDGAEYLRSGYLLVNEEANYPKVFENFVQPNTDRWQSVTNITAGFTGLAYGNGRTVAVSSTSGKYAYSDDGINWTAVTGTTAGTLLDVAFGNGVFVAIGQSGKVVTSPDGITWTVRTSGFSTSDYLNRVIFAKGLFVALGKTSDNRAEIRTSEDGVTWTSRYVDESQNFTLFDVCIGEVGALYAIGYNDAASGGGTARMCFSVDGLSWTGYYSSSSGGLAFSGAPSSGAPFNLVSIVYHDGLFVAASQYGYVWTSIDGFNWTYAGRPTSRTILRLTYLAGLFWLVGLYTVLCSIDGKAWSSYTGFATAGLSFRDMINTPEGIIVVARQDGGFNTTLDKQVGFEKARFEGSAVQYMRVK</sequence>
<gene>
    <name evidence="2" type="ORF">ACFFGX_02090</name>
</gene>
<evidence type="ECO:0000313" key="3">
    <source>
        <dbReference type="Proteomes" id="UP001589891"/>
    </source>
</evidence>
<evidence type="ECO:0000313" key="2">
    <source>
        <dbReference type="EMBL" id="MFC0708441.1"/>
    </source>
</evidence>
<keyword evidence="1" id="KW-1133">Transmembrane helix</keyword>
<dbReference type="RefSeq" id="WP_376942419.1">
    <property type="nucleotide sequence ID" value="NZ_CP171449.1"/>
</dbReference>
<keyword evidence="1" id="KW-0812">Transmembrane</keyword>
<dbReference type="SUPFAM" id="SSF50939">
    <property type="entry name" value="Sialidases"/>
    <property type="match status" value="1"/>
</dbReference>
<accession>A0ABV6SFZ2</accession>
<proteinExistence type="predicted"/>
<evidence type="ECO:0008006" key="4">
    <source>
        <dbReference type="Google" id="ProtNLM"/>
    </source>
</evidence>
<reference evidence="2 3" key="1">
    <citation type="submission" date="2024-09" db="EMBL/GenBank/DDBJ databases">
        <authorList>
            <person name="Sun Q."/>
            <person name="Mori K."/>
        </authorList>
    </citation>
    <scope>NUCLEOTIDE SEQUENCE [LARGE SCALE GENOMIC DNA]</scope>
    <source>
        <strain evidence="2 3">NCAIM B.01794</strain>
    </source>
</reference>
<dbReference type="Proteomes" id="UP001589891">
    <property type="component" value="Unassembled WGS sequence"/>
</dbReference>
<dbReference type="InterPro" id="IPR036278">
    <property type="entry name" value="Sialidase_sf"/>
</dbReference>
<feature type="transmembrane region" description="Helical" evidence="1">
    <location>
        <begin position="311"/>
        <end position="330"/>
    </location>
</feature>
<dbReference type="EMBL" id="JBHLSS010000010">
    <property type="protein sequence ID" value="MFC0708441.1"/>
    <property type="molecule type" value="Genomic_DNA"/>
</dbReference>
<comment type="caution">
    <text evidence="2">The sequence shown here is derived from an EMBL/GenBank/DDBJ whole genome shotgun (WGS) entry which is preliminary data.</text>
</comment>
<evidence type="ECO:0000256" key="1">
    <source>
        <dbReference type="SAM" id="Phobius"/>
    </source>
</evidence>
<keyword evidence="3" id="KW-1185">Reference proteome</keyword>